<reference evidence="1 2" key="1">
    <citation type="submission" date="2016-10" db="EMBL/GenBank/DDBJ databases">
        <authorList>
            <person name="de Groot N.N."/>
        </authorList>
    </citation>
    <scope>NUCLEOTIDE SEQUENCE [LARGE SCALE GENOMIC DNA]</scope>
    <source>
        <strain evidence="1 2">DSM 16957</strain>
    </source>
</reference>
<dbReference type="PANTHER" id="PTHR33973:SF4">
    <property type="entry name" value="OS07G0153300 PROTEIN"/>
    <property type="match status" value="1"/>
</dbReference>
<dbReference type="RefSeq" id="WP_091244365.1">
    <property type="nucleotide sequence ID" value="NZ_FNAG01000011.1"/>
</dbReference>
<accession>A0A1G6YWL0</accession>
<proteinExistence type="predicted"/>
<dbReference type="Proteomes" id="UP000199603">
    <property type="component" value="Unassembled WGS sequence"/>
</dbReference>
<keyword evidence="2" id="KW-1185">Reference proteome</keyword>
<dbReference type="OrthoDB" id="9778801at2"/>
<evidence type="ECO:0000313" key="2">
    <source>
        <dbReference type="Proteomes" id="UP000199603"/>
    </source>
</evidence>
<organism evidence="1 2">
    <name type="scientific">Aquimonas voraii</name>
    <dbReference type="NCBI Taxonomy" id="265719"/>
    <lineage>
        <taxon>Bacteria</taxon>
        <taxon>Pseudomonadati</taxon>
        <taxon>Pseudomonadota</taxon>
        <taxon>Gammaproteobacteria</taxon>
        <taxon>Lysobacterales</taxon>
        <taxon>Lysobacteraceae</taxon>
        <taxon>Aquimonas</taxon>
    </lineage>
</organism>
<dbReference type="STRING" id="265719.SAMN04488509_11168"/>
<dbReference type="InterPro" id="IPR010775">
    <property type="entry name" value="DUF1365"/>
</dbReference>
<protein>
    <recommendedName>
        <fullName evidence="3">Chromosome partitioning protein ParA</fullName>
    </recommendedName>
</protein>
<dbReference type="EMBL" id="FNAG01000011">
    <property type="protein sequence ID" value="SDD94769.1"/>
    <property type="molecule type" value="Genomic_DNA"/>
</dbReference>
<dbReference type="Pfam" id="PF07103">
    <property type="entry name" value="DUF1365"/>
    <property type="match status" value="1"/>
</dbReference>
<name>A0A1G6YWL0_9GAMM</name>
<evidence type="ECO:0000313" key="1">
    <source>
        <dbReference type="EMBL" id="SDD94769.1"/>
    </source>
</evidence>
<dbReference type="PANTHER" id="PTHR33973">
    <property type="entry name" value="OS07G0153300 PROTEIN"/>
    <property type="match status" value="1"/>
</dbReference>
<gene>
    <name evidence="1" type="ORF">SAMN04488509_11168</name>
</gene>
<sequence length="271" mass="31650">MKPDADTRPLASAVYVGQVQHRRHAPHPHAFRYPLFMLYLDLGELERVFAGRWLWSVGRRNVAAFHREDYLGDASVPLDEAVRRRYAEVTGHRPEGPIRLLTHLRYFGYSFNPVSFYYCFKADGETLEGIVAEITNTPWKERHSYVLPIDGAEAGTHGEIEAALPADQWRWRFDKRFHVSPFMPMDRGYDWRFNAPDERLFVHMNIERADGRDFDATLTLQRRPLSAATLAGCLLRHPWMTAKVVFAIHWQALRLWLKRNPVYDHPNKTHS</sequence>
<evidence type="ECO:0008006" key="3">
    <source>
        <dbReference type="Google" id="ProtNLM"/>
    </source>
</evidence>
<dbReference type="AlphaFoldDB" id="A0A1G6YWL0"/>